<keyword evidence="2" id="KW-1185">Reference proteome</keyword>
<proteinExistence type="predicted"/>
<sequence>MASPLYLTLMAGPGVALPVPKPLIDALVSAEVTESATGKSGFQLTFTLADNSILETFFLLAASAPIPLLRVVLMANFGGLPQIVVDGIVLHHEVVPDAMKGSSKLVVTGQDLSALMDLIDFTGLPYPGMGPDLRVLTILAKYAAFGVVPEVIPMLIPDIEVPVVSTPSQKSTDLSYIQQLAKDCGYVFYMVPGPLPGMSQAYWGPMIRIGMPQQCLNVNLDCWTNVESLNFKYEPQHSVLPIVFSQDQYTKLVFPIPIPPITPFNPPLGIAVPIPQKVEQLDETAKLPIGQAIMQGMARAVESADVVTSEGSLDVLRYGDILRARSLVGMRGAGIAFDGMYYVDSVTHHLKPGEYKQNFVLKRNALIANTPIVPSLPF</sequence>
<protein>
    <submittedName>
        <fullName evidence="1">Uncharacterized protein</fullName>
    </submittedName>
</protein>
<evidence type="ECO:0000313" key="1">
    <source>
        <dbReference type="EMBL" id="MFC4527110.1"/>
    </source>
</evidence>
<dbReference type="Proteomes" id="UP001595961">
    <property type="component" value="Unassembled WGS sequence"/>
</dbReference>
<dbReference type="EMBL" id="JBHSGA010000017">
    <property type="protein sequence ID" value="MFC4527110.1"/>
    <property type="molecule type" value="Genomic_DNA"/>
</dbReference>
<comment type="caution">
    <text evidence="1">The sequence shown here is derived from an EMBL/GenBank/DDBJ whole genome shotgun (WGS) entry which is preliminary data.</text>
</comment>
<evidence type="ECO:0000313" key="2">
    <source>
        <dbReference type="Proteomes" id="UP001595961"/>
    </source>
</evidence>
<dbReference type="RefSeq" id="WP_266149018.1">
    <property type="nucleotide sequence ID" value="NZ_CP064028.1"/>
</dbReference>
<gene>
    <name evidence="1" type="ORF">ACFO5W_10755</name>
</gene>
<reference evidence="2" key="1">
    <citation type="journal article" date="2019" name="Int. J. Syst. Evol. Microbiol.">
        <title>The Global Catalogue of Microorganisms (GCM) 10K type strain sequencing project: providing services to taxonomists for standard genome sequencing and annotation.</title>
        <authorList>
            <consortium name="The Broad Institute Genomics Platform"/>
            <consortium name="The Broad Institute Genome Sequencing Center for Infectious Disease"/>
            <person name="Wu L."/>
            <person name="Ma J."/>
        </authorList>
    </citation>
    <scope>NUCLEOTIDE SEQUENCE [LARGE SCALE GENOMIC DNA]</scope>
    <source>
        <strain evidence="2">CCM 4481</strain>
    </source>
</reference>
<accession>A0ABV9C2P7</accession>
<name>A0ABV9C2P7_9GAMM</name>
<organism evidence="1 2">
    <name type="scientific">Dyella halodurans</name>
    <dbReference type="NCBI Taxonomy" id="1920171"/>
    <lineage>
        <taxon>Bacteria</taxon>
        <taxon>Pseudomonadati</taxon>
        <taxon>Pseudomonadota</taxon>
        <taxon>Gammaproteobacteria</taxon>
        <taxon>Lysobacterales</taxon>
        <taxon>Rhodanobacteraceae</taxon>
        <taxon>Dyella</taxon>
    </lineage>
</organism>